<proteinExistence type="predicted"/>
<evidence type="ECO:0000256" key="1">
    <source>
        <dbReference type="SAM" id="Phobius"/>
    </source>
</evidence>
<gene>
    <name evidence="2" type="ORF">F6X26_23295</name>
</gene>
<organism evidence="2">
    <name type="scientific">Salmonella enterica</name>
    <name type="common">Salmonella choleraesuis</name>
    <dbReference type="NCBI Taxonomy" id="28901"/>
    <lineage>
        <taxon>Bacteria</taxon>
        <taxon>Pseudomonadati</taxon>
        <taxon>Pseudomonadota</taxon>
        <taxon>Gammaproteobacteria</taxon>
        <taxon>Enterobacterales</taxon>
        <taxon>Enterobacteriaceae</taxon>
        <taxon>Salmonella</taxon>
    </lineage>
</organism>
<comment type="caution">
    <text evidence="2">The sequence shown here is derived from an EMBL/GenBank/DDBJ whole genome shotgun (WGS) entry which is preliminary data.</text>
</comment>
<evidence type="ECO:0000313" key="2">
    <source>
        <dbReference type="EMBL" id="ECX6661844.1"/>
    </source>
</evidence>
<dbReference type="EMBL" id="AALAOU010000022">
    <property type="protein sequence ID" value="ECX6661844.1"/>
    <property type="molecule type" value="Genomic_DNA"/>
</dbReference>
<name>A0A619I2M6_SALER</name>
<feature type="transmembrane region" description="Helical" evidence="1">
    <location>
        <begin position="47"/>
        <end position="70"/>
    </location>
</feature>
<dbReference type="AlphaFoldDB" id="A0A619I2M6"/>
<accession>A0A619I2M6</accession>
<keyword evidence="1" id="KW-1133">Transmembrane helix</keyword>
<keyword evidence="1" id="KW-0812">Transmembrane</keyword>
<sequence>MPGLRLRLKPVLATVILLTAIFLISGLTLQFATPALSIPRVLYQARHGLLILRLCLYISCAAFWISLYRRLSPQYRYRMKRAAAWSVILLIVSEISNLLQQENGI</sequence>
<protein>
    <submittedName>
        <fullName evidence="2">Uncharacterized protein</fullName>
    </submittedName>
</protein>
<reference evidence="2" key="1">
    <citation type="submission" date="2019-09" db="EMBL/GenBank/DDBJ databases">
        <authorList>
            <consortium name="PulseNet: The National Subtyping Network for Foodborne Disease Surveillance"/>
            <person name="Tarr C.L."/>
            <person name="Trees E."/>
            <person name="Katz L.S."/>
            <person name="Carleton-Romer H.A."/>
            <person name="Stroika S."/>
            <person name="Kucerova Z."/>
            <person name="Roache K.F."/>
            <person name="Sabol A.L."/>
            <person name="Besser J."/>
            <person name="Gerner-Smidt P."/>
        </authorList>
    </citation>
    <scope>NUCLEOTIDE SEQUENCE</scope>
    <source>
        <strain evidence="2">PNUSAS101199</strain>
    </source>
</reference>
<keyword evidence="1" id="KW-0472">Membrane</keyword>